<evidence type="ECO:0000259" key="3">
    <source>
        <dbReference type="PROSITE" id="PS50977"/>
    </source>
</evidence>
<dbReference type="GO" id="GO:0045892">
    <property type="term" value="P:negative regulation of DNA-templated transcription"/>
    <property type="evidence" value="ECO:0007669"/>
    <property type="project" value="InterPro"/>
</dbReference>
<name>A0AAE2ZFG9_9HYPH</name>
<dbReference type="InterPro" id="IPR036271">
    <property type="entry name" value="Tet_transcr_reg_TetR-rel_C_sf"/>
</dbReference>
<dbReference type="SUPFAM" id="SSF48498">
    <property type="entry name" value="Tetracyclin repressor-like, C-terminal domain"/>
    <property type="match status" value="1"/>
</dbReference>
<dbReference type="GO" id="GO:0003677">
    <property type="term" value="F:DNA binding"/>
    <property type="evidence" value="ECO:0007669"/>
    <property type="project" value="UniProtKB-UniRule"/>
</dbReference>
<comment type="caution">
    <text evidence="4">The sequence shown here is derived from an EMBL/GenBank/DDBJ whole genome shotgun (WGS) entry which is preliminary data.</text>
</comment>
<keyword evidence="1 2" id="KW-0238">DNA-binding</keyword>
<accession>A0AAE2ZFG9</accession>
<dbReference type="Gene3D" id="1.10.357.10">
    <property type="entry name" value="Tetracycline Repressor, domain 2"/>
    <property type="match status" value="1"/>
</dbReference>
<reference evidence="4" key="1">
    <citation type="submission" date="2021-08" db="EMBL/GenBank/DDBJ databases">
        <title>Hoeflea bacterium WL0058 sp. nov., isolated from the sediment.</title>
        <authorList>
            <person name="Wang L."/>
            <person name="Zhang D."/>
        </authorList>
    </citation>
    <scope>NUCLEOTIDE SEQUENCE</scope>
    <source>
        <strain evidence="4">WL0058</strain>
    </source>
</reference>
<dbReference type="InterPro" id="IPR001647">
    <property type="entry name" value="HTH_TetR"/>
</dbReference>
<evidence type="ECO:0000256" key="1">
    <source>
        <dbReference type="ARBA" id="ARBA00023125"/>
    </source>
</evidence>
<dbReference type="SUPFAM" id="SSF46689">
    <property type="entry name" value="Homeodomain-like"/>
    <property type="match status" value="1"/>
</dbReference>
<dbReference type="InterPro" id="IPR050109">
    <property type="entry name" value="HTH-type_TetR-like_transc_reg"/>
</dbReference>
<dbReference type="Pfam" id="PF00440">
    <property type="entry name" value="TetR_N"/>
    <property type="match status" value="1"/>
</dbReference>
<evidence type="ECO:0000313" key="4">
    <source>
        <dbReference type="EMBL" id="MBW8635613.1"/>
    </source>
</evidence>
<protein>
    <submittedName>
        <fullName evidence="4">TetR/AcrR family transcriptional regulator</fullName>
    </submittedName>
</protein>
<dbReference type="EMBL" id="JAICBX010000001">
    <property type="protein sequence ID" value="MBW8635613.1"/>
    <property type="molecule type" value="Genomic_DNA"/>
</dbReference>
<keyword evidence="5" id="KW-1185">Reference proteome</keyword>
<dbReference type="InterPro" id="IPR013573">
    <property type="entry name" value="Tscrpt_reg_YcdC_C"/>
</dbReference>
<dbReference type="AlphaFoldDB" id="A0AAE2ZFG9"/>
<proteinExistence type="predicted"/>
<dbReference type="Pfam" id="PF08362">
    <property type="entry name" value="TetR_C_3"/>
    <property type="match status" value="1"/>
</dbReference>
<dbReference type="PRINTS" id="PR00455">
    <property type="entry name" value="HTHTETR"/>
</dbReference>
<dbReference type="Proteomes" id="UP001196509">
    <property type="component" value="Unassembled WGS sequence"/>
</dbReference>
<organism evidence="4 5">
    <name type="scientific">Flavimaribacter sediminis</name>
    <dbReference type="NCBI Taxonomy" id="2865987"/>
    <lineage>
        <taxon>Bacteria</taxon>
        <taxon>Pseudomonadati</taxon>
        <taxon>Pseudomonadota</taxon>
        <taxon>Alphaproteobacteria</taxon>
        <taxon>Hyphomicrobiales</taxon>
        <taxon>Rhizobiaceae</taxon>
        <taxon>Flavimaribacter</taxon>
    </lineage>
</organism>
<feature type="domain" description="HTH tetR-type" evidence="3">
    <location>
        <begin position="14"/>
        <end position="74"/>
    </location>
</feature>
<sequence>MVAPKKNSEARIRARNEAKILKAAVDLFSRKGFDGTRIAEISQASGLPKANVYYYFETKEAIYATLIERLLAGWDRALDHIDPKREPEDALRDYIRAKMDYSRKNLVDSRFFANEMLRGGKFLSRKQKKHMQKITKEKAAVIEGWIRAGKLAPVDPNHLFMTIWASTQFYADFATVAAVTLCKSRLSARDYEEAYENIVTLILNGCLKPATAGTRQVVSTNGGS</sequence>
<dbReference type="PANTHER" id="PTHR30328">
    <property type="entry name" value="TRANSCRIPTIONAL REPRESSOR"/>
    <property type="match status" value="1"/>
</dbReference>
<evidence type="ECO:0000256" key="2">
    <source>
        <dbReference type="PROSITE-ProRule" id="PRU00335"/>
    </source>
</evidence>
<dbReference type="PANTHER" id="PTHR30328:SF54">
    <property type="entry name" value="HTH-TYPE TRANSCRIPTIONAL REPRESSOR SCO4008"/>
    <property type="match status" value="1"/>
</dbReference>
<evidence type="ECO:0000313" key="5">
    <source>
        <dbReference type="Proteomes" id="UP001196509"/>
    </source>
</evidence>
<feature type="DNA-binding region" description="H-T-H motif" evidence="2">
    <location>
        <begin position="37"/>
        <end position="56"/>
    </location>
</feature>
<dbReference type="RefSeq" id="WP_220226344.1">
    <property type="nucleotide sequence ID" value="NZ_JAICBX010000001.1"/>
</dbReference>
<dbReference type="InterPro" id="IPR009057">
    <property type="entry name" value="Homeodomain-like_sf"/>
</dbReference>
<gene>
    <name evidence="4" type="ORF">K1W69_00320</name>
</gene>
<dbReference type="PROSITE" id="PS50977">
    <property type="entry name" value="HTH_TETR_2"/>
    <property type="match status" value="1"/>
</dbReference>
<dbReference type="Gene3D" id="1.10.10.60">
    <property type="entry name" value="Homeodomain-like"/>
    <property type="match status" value="1"/>
</dbReference>